<dbReference type="FunFam" id="1.20.1720.10:FF:000009">
    <property type="entry name" value="MFS multidrug transporter"/>
    <property type="match status" value="1"/>
</dbReference>
<feature type="region of interest" description="Disordered" evidence="7">
    <location>
        <begin position="1"/>
        <end position="29"/>
    </location>
</feature>
<feature type="transmembrane region" description="Helical" evidence="8">
    <location>
        <begin position="213"/>
        <end position="231"/>
    </location>
</feature>
<dbReference type="InterPro" id="IPR020846">
    <property type="entry name" value="MFS_dom"/>
</dbReference>
<organism evidence="10 11">
    <name type="scientific">Sugiyamaella lignohabitans</name>
    <dbReference type="NCBI Taxonomy" id="796027"/>
    <lineage>
        <taxon>Eukaryota</taxon>
        <taxon>Fungi</taxon>
        <taxon>Dikarya</taxon>
        <taxon>Ascomycota</taxon>
        <taxon>Saccharomycotina</taxon>
        <taxon>Dipodascomycetes</taxon>
        <taxon>Dipodascales</taxon>
        <taxon>Trichomonascaceae</taxon>
        <taxon>Sugiyamaella</taxon>
    </lineage>
</organism>
<dbReference type="OrthoDB" id="3936150at2759"/>
<evidence type="ECO:0000256" key="4">
    <source>
        <dbReference type="ARBA" id="ARBA00022989"/>
    </source>
</evidence>
<evidence type="ECO:0000256" key="1">
    <source>
        <dbReference type="ARBA" id="ARBA00004141"/>
    </source>
</evidence>
<dbReference type="SUPFAM" id="SSF103473">
    <property type="entry name" value="MFS general substrate transporter"/>
    <property type="match status" value="1"/>
</dbReference>
<feature type="transmembrane region" description="Helical" evidence="8">
    <location>
        <begin position="269"/>
        <end position="288"/>
    </location>
</feature>
<keyword evidence="2" id="KW-0813">Transport</keyword>
<feature type="transmembrane region" description="Helical" evidence="8">
    <location>
        <begin position="180"/>
        <end position="207"/>
    </location>
</feature>
<feature type="transmembrane region" description="Helical" evidence="8">
    <location>
        <begin position="486"/>
        <end position="507"/>
    </location>
</feature>
<reference evidence="10 11" key="1">
    <citation type="submission" date="2016-02" db="EMBL/GenBank/DDBJ databases">
        <title>Complete genome sequence and transcriptome regulation of the pentose utilising yeast Sugiyamaella lignohabitans.</title>
        <authorList>
            <person name="Bellasio M."/>
            <person name="Peymann A."/>
            <person name="Valli M."/>
            <person name="Sipitzky M."/>
            <person name="Graf A."/>
            <person name="Sauer M."/>
            <person name="Marx H."/>
            <person name="Mattanovich D."/>
        </authorList>
    </citation>
    <scope>NUCLEOTIDE SEQUENCE [LARGE SCALE GENOMIC DNA]</scope>
    <source>
        <strain evidence="10 11">CBS 10342</strain>
    </source>
</reference>
<dbReference type="InterPro" id="IPR011701">
    <property type="entry name" value="MFS"/>
</dbReference>
<evidence type="ECO:0000313" key="10">
    <source>
        <dbReference type="EMBL" id="ANB13305.1"/>
    </source>
</evidence>
<dbReference type="Gene3D" id="1.20.1250.20">
    <property type="entry name" value="MFS general substrate transporter like domains"/>
    <property type="match status" value="1"/>
</dbReference>
<dbReference type="CDD" id="cd17323">
    <property type="entry name" value="MFS_Tpo1_MDR_like"/>
    <property type="match status" value="1"/>
</dbReference>
<evidence type="ECO:0000313" key="11">
    <source>
        <dbReference type="Proteomes" id="UP000189580"/>
    </source>
</evidence>
<name>A0A167DUI6_9ASCO</name>
<sequence length="616" mass="67938">MSDPIKRMGDAKEVENNNGEEAIAPNNVSDMLVGEQLDVNSSHLSDDAIHAEPEPFHTVEEVTQKENVTVEDIVTRPPSSPVPISQRRGLFSSLTLIPEQETALGHTDTTKKLIVAQVSFAAVIAPMGASILLPALTNLADDLHVTTSVVNVSFGLYILSLGIFPLWWSGTSELYGRRSVYVISFLLYTLFTIGCALCKSIAALMILRILSGGAAAAVQAVGAGTIGDIYVTTQRGRAMGYFYLGPLCGPLFAPILGGVLTTKWGWRGTMWFCVILGGIMTVVLLFFLPETLKRTTPIVVEQSRRNSILRVLSPKSSIGSRVEAHEDNNIVADALVPVPSRTSRVANVDLEHGHGGMFGQLHKFHIPHVNHNHEKAVDPNHESVKKKILEVFLRPLKAFKFLKYPPVPLSMVYSSYCFFTLYFLNIGIESLYSSQPYMYKSIIIGLLYIPNSVGYVISSIGNGYWSDYVIDRSIKKHGRVIPEARLSESVYLAAVIFPLSLVLFGWAGHFKTFWLVPLVGTFFFGFSSMLIFGNVTTYLVDVLPGRGSSGVALNNLFRMILAAIATFVADPLQDRLGFGWLYTMLAIGSLLAFTSILSIKKWGPRWRENYDITKLY</sequence>
<dbReference type="KEGG" id="slb:AWJ20_1591"/>
<dbReference type="GO" id="GO:0015203">
    <property type="term" value="F:polyamine transmembrane transporter activity"/>
    <property type="evidence" value="ECO:0007669"/>
    <property type="project" value="TreeGrafter"/>
</dbReference>
<evidence type="ECO:0000256" key="7">
    <source>
        <dbReference type="SAM" id="MobiDB-lite"/>
    </source>
</evidence>
<evidence type="ECO:0000256" key="6">
    <source>
        <dbReference type="ARBA" id="ARBA00038347"/>
    </source>
</evidence>
<dbReference type="Gene3D" id="1.20.1720.10">
    <property type="entry name" value="Multidrug resistance protein D"/>
    <property type="match status" value="1"/>
</dbReference>
<evidence type="ECO:0000256" key="5">
    <source>
        <dbReference type="ARBA" id="ARBA00023136"/>
    </source>
</evidence>
<keyword evidence="3 8" id="KW-0812">Transmembrane</keyword>
<dbReference type="PROSITE" id="PS50850">
    <property type="entry name" value="MFS"/>
    <property type="match status" value="1"/>
</dbReference>
<keyword evidence="5 8" id="KW-0472">Membrane</keyword>
<dbReference type="EMBL" id="CP014501">
    <property type="protein sequence ID" value="ANB13305.1"/>
    <property type="molecule type" value="Genomic_DNA"/>
</dbReference>
<comment type="similarity">
    <text evidence="6">Belongs to the major facilitator superfamily. CAR1 family.</text>
</comment>
<feature type="transmembrane region" description="Helical" evidence="8">
    <location>
        <begin position="437"/>
        <end position="465"/>
    </location>
</feature>
<dbReference type="PANTHER" id="PTHR23502">
    <property type="entry name" value="MAJOR FACILITATOR SUPERFAMILY"/>
    <property type="match status" value="1"/>
</dbReference>
<comment type="subcellular location">
    <subcellularLocation>
        <location evidence="1">Membrane</location>
        <topology evidence="1">Multi-pass membrane protein</topology>
    </subcellularLocation>
</comment>
<dbReference type="Proteomes" id="UP000189580">
    <property type="component" value="Chromosome a"/>
</dbReference>
<evidence type="ECO:0000256" key="2">
    <source>
        <dbReference type="ARBA" id="ARBA00022448"/>
    </source>
</evidence>
<dbReference type="GO" id="GO:0010509">
    <property type="term" value="P:intracellular polyamine homeostasis"/>
    <property type="evidence" value="ECO:0007669"/>
    <property type="project" value="TreeGrafter"/>
</dbReference>
<dbReference type="Pfam" id="PF07690">
    <property type="entry name" value="MFS_1"/>
    <property type="match status" value="1"/>
</dbReference>
<feature type="transmembrane region" description="Helical" evidence="8">
    <location>
        <begin position="513"/>
        <end position="539"/>
    </location>
</feature>
<dbReference type="AlphaFoldDB" id="A0A167DUI6"/>
<gene>
    <name evidence="10" type="primary">QDR3</name>
    <name evidence="10" type="ORF">AWJ20_1591</name>
</gene>
<evidence type="ECO:0000256" key="8">
    <source>
        <dbReference type="SAM" id="Phobius"/>
    </source>
</evidence>
<feature type="transmembrane region" description="Helical" evidence="8">
    <location>
        <begin position="113"/>
        <end position="136"/>
    </location>
</feature>
<keyword evidence="4 8" id="KW-1133">Transmembrane helix</keyword>
<dbReference type="GeneID" id="30033410"/>
<feature type="compositionally biased region" description="Basic and acidic residues" evidence="7">
    <location>
        <begin position="1"/>
        <end position="15"/>
    </location>
</feature>
<feature type="domain" description="Major facilitator superfamily (MFS) profile" evidence="9">
    <location>
        <begin position="114"/>
        <end position="607"/>
    </location>
</feature>
<evidence type="ECO:0000256" key="3">
    <source>
        <dbReference type="ARBA" id="ARBA00022692"/>
    </source>
</evidence>
<feature type="transmembrane region" description="Helical" evidence="8">
    <location>
        <begin position="580"/>
        <end position="599"/>
    </location>
</feature>
<feature type="transmembrane region" description="Helical" evidence="8">
    <location>
        <begin position="238"/>
        <end position="257"/>
    </location>
</feature>
<dbReference type="InterPro" id="IPR036259">
    <property type="entry name" value="MFS_trans_sf"/>
</dbReference>
<evidence type="ECO:0000259" key="9">
    <source>
        <dbReference type="PROSITE" id="PS50850"/>
    </source>
</evidence>
<protein>
    <submittedName>
        <fullName evidence="10">Qdr3p</fullName>
    </submittedName>
</protein>
<keyword evidence="11" id="KW-1185">Reference proteome</keyword>
<proteinExistence type="inferred from homology"/>
<feature type="transmembrane region" description="Helical" evidence="8">
    <location>
        <begin position="407"/>
        <end position="425"/>
    </location>
</feature>
<accession>A0A167DUI6</accession>
<dbReference type="RefSeq" id="XP_018735782.1">
    <property type="nucleotide sequence ID" value="XM_018878483.1"/>
</dbReference>
<dbReference type="GO" id="GO:0005886">
    <property type="term" value="C:plasma membrane"/>
    <property type="evidence" value="ECO:0007669"/>
    <property type="project" value="TreeGrafter"/>
</dbReference>
<feature type="transmembrane region" description="Helical" evidence="8">
    <location>
        <begin position="551"/>
        <end position="568"/>
    </location>
</feature>
<feature type="transmembrane region" description="Helical" evidence="8">
    <location>
        <begin position="148"/>
        <end position="168"/>
    </location>
</feature>
<dbReference type="PANTHER" id="PTHR23502:SF5">
    <property type="entry name" value="QUINIDINE RESISTANCE PROTEIN 3"/>
    <property type="match status" value="1"/>
</dbReference>